<proteinExistence type="predicted"/>
<reference evidence="3" key="1">
    <citation type="submission" date="2016-01" db="EMBL/GenBank/DDBJ databases">
        <authorList>
            <person name="Peeters Charlotte."/>
        </authorList>
    </citation>
    <scope>NUCLEOTIDE SEQUENCE [LARGE SCALE GENOMIC DNA]</scope>
</reference>
<feature type="domain" description="DUF3459" evidence="1">
    <location>
        <begin position="104"/>
        <end position="155"/>
    </location>
</feature>
<evidence type="ECO:0000259" key="1">
    <source>
        <dbReference type="Pfam" id="PF11941"/>
    </source>
</evidence>
<sequence length="197" mass="22310">MLFMEEQYGSKQPFLFFTDYHDELADAVRNGRRKEFSNFSAFSDEKRRAQIPDPNDKLTFESSSPNVANKEDELDRLEWRHFYRSALTVRAKLIMPRLKGAKSLGANLTGEKALVARWKLGDGETLSIALNLADVPVTLSDAPEGKVIFETPPRAQDRAYEGEPSGRTFVAWLTGDVNEYASAHDARRLQPTEGQRK</sequence>
<dbReference type="EMBL" id="FCOI02000006">
    <property type="protein sequence ID" value="SAK56361.1"/>
    <property type="molecule type" value="Genomic_DNA"/>
</dbReference>
<dbReference type="Pfam" id="PF11941">
    <property type="entry name" value="DUF3459"/>
    <property type="match status" value="1"/>
</dbReference>
<organism evidence="2 3">
    <name type="scientific">Caballeronia temeraria</name>
    <dbReference type="NCBI Taxonomy" id="1777137"/>
    <lineage>
        <taxon>Bacteria</taxon>
        <taxon>Pseudomonadati</taxon>
        <taxon>Pseudomonadota</taxon>
        <taxon>Betaproteobacteria</taxon>
        <taxon>Burkholderiales</taxon>
        <taxon>Burkholderiaceae</taxon>
        <taxon>Caballeronia</taxon>
    </lineage>
</organism>
<keyword evidence="3" id="KW-1185">Reference proteome</keyword>
<gene>
    <name evidence="2" type="ORF">AWB76_02276</name>
</gene>
<dbReference type="Proteomes" id="UP000054624">
    <property type="component" value="Unassembled WGS sequence"/>
</dbReference>
<accession>A0A158AEU9</accession>
<dbReference type="InterPro" id="IPR044901">
    <property type="entry name" value="Trehalose_TreZ_E-set_sf"/>
</dbReference>
<dbReference type="STRING" id="1777137.AWB76_02276"/>
<dbReference type="AlphaFoldDB" id="A0A158AEU9"/>
<dbReference type="GO" id="GO:0016798">
    <property type="term" value="F:hydrolase activity, acting on glycosyl bonds"/>
    <property type="evidence" value="ECO:0007669"/>
    <property type="project" value="UniProtKB-KW"/>
</dbReference>
<dbReference type="InterPro" id="IPR022567">
    <property type="entry name" value="DUF3459"/>
</dbReference>
<name>A0A158AEU9_9BURK</name>
<evidence type="ECO:0000313" key="2">
    <source>
        <dbReference type="EMBL" id="SAK56361.1"/>
    </source>
</evidence>
<protein>
    <submittedName>
        <fullName evidence="2">Malto-oligosyltrehalose trehalohydrolase</fullName>
    </submittedName>
</protein>
<dbReference type="Gene3D" id="1.10.10.760">
    <property type="entry name" value="E-set domains of sugar-utilizing enzymes"/>
    <property type="match status" value="1"/>
</dbReference>
<evidence type="ECO:0000313" key="3">
    <source>
        <dbReference type="Proteomes" id="UP000054624"/>
    </source>
</evidence>